<dbReference type="AlphaFoldDB" id="A0A075HJD0"/>
<evidence type="ECO:0000259" key="1">
    <source>
        <dbReference type="PROSITE" id="PS51186"/>
    </source>
</evidence>
<dbReference type="GO" id="GO:0016747">
    <property type="term" value="F:acyltransferase activity, transferring groups other than amino-acyl groups"/>
    <property type="evidence" value="ECO:0007669"/>
    <property type="project" value="InterPro"/>
</dbReference>
<dbReference type="CDD" id="cd04301">
    <property type="entry name" value="NAT_SF"/>
    <property type="match status" value="1"/>
</dbReference>
<evidence type="ECO:0000313" key="2">
    <source>
        <dbReference type="EMBL" id="AIF14048.1"/>
    </source>
</evidence>
<dbReference type="PROSITE" id="PS51186">
    <property type="entry name" value="GNAT"/>
    <property type="match status" value="1"/>
</dbReference>
<dbReference type="SUPFAM" id="SSF55729">
    <property type="entry name" value="Acyl-CoA N-acyltransferases (Nat)"/>
    <property type="match status" value="1"/>
</dbReference>
<reference evidence="2" key="1">
    <citation type="journal article" date="2014" name="Genome Biol. Evol.">
        <title>Pangenome evidence for extensive interdomain horizontal transfer affecting lineage core and shell genes in uncultured planktonic thaumarchaeota and euryarchaeota.</title>
        <authorList>
            <person name="Deschamps P."/>
            <person name="Zivanovic Y."/>
            <person name="Moreira D."/>
            <person name="Rodriguez-Valera F."/>
            <person name="Lopez-Garcia P."/>
        </authorList>
    </citation>
    <scope>NUCLEOTIDE SEQUENCE</scope>
</reference>
<protein>
    <submittedName>
        <fullName evidence="2">GCN5-related N-acetyltransferase</fullName>
    </submittedName>
</protein>
<feature type="domain" description="N-acetyltransferase" evidence="1">
    <location>
        <begin position="1"/>
        <end position="183"/>
    </location>
</feature>
<dbReference type="Pfam" id="PF00583">
    <property type="entry name" value="Acetyltransf_1"/>
    <property type="match status" value="1"/>
</dbReference>
<dbReference type="InterPro" id="IPR016181">
    <property type="entry name" value="Acyl_CoA_acyltransferase"/>
</dbReference>
<proteinExistence type="predicted"/>
<dbReference type="EMBL" id="KF900990">
    <property type="protein sequence ID" value="AIF14048.1"/>
    <property type="molecule type" value="Genomic_DNA"/>
</dbReference>
<keyword evidence="2" id="KW-0808">Transferase</keyword>
<organism evidence="2">
    <name type="scientific">uncultured marine group II/III euryarchaeote KM3_65_G10</name>
    <dbReference type="NCBI Taxonomy" id="1456480"/>
    <lineage>
        <taxon>Archaea</taxon>
        <taxon>Methanobacteriati</taxon>
        <taxon>Methanobacteriota</taxon>
        <taxon>environmental samples</taxon>
    </lineage>
</organism>
<accession>A0A075HJD0</accession>
<dbReference type="InterPro" id="IPR000182">
    <property type="entry name" value="GNAT_dom"/>
</dbReference>
<sequence length="183" mass="20355">MEFQPLTPDRWRDLEALFGSRGACGGCWCMWWRLRPKDYKARKGEANRQALQKIVAVGPPPGLLAYDGGRAVGWCAVGPRASLPRLVNSRNLAPVDDQPVWSISCLFVAKDAREQQVATRLVRAATDFALAAGATVVEAYPVDPPKRQVDSFVWTGLLSNYLSNGFREVERRAPTRPIVRFEA</sequence>
<dbReference type="Gene3D" id="3.40.630.30">
    <property type="match status" value="1"/>
</dbReference>
<name>A0A075HJD0_9EURY</name>